<organism evidence="2 3">
    <name type="scientific">Paenibacillus polygoni</name>
    <dbReference type="NCBI Taxonomy" id="3050112"/>
    <lineage>
        <taxon>Bacteria</taxon>
        <taxon>Bacillati</taxon>
        <taxon>Bacillota</taxon>
        <taxon>Bacilli</taxon>
        <taxon>Bacillales</taxon>
        <taxon>Paenibacillaceae</taxon>
        <taxon>Paenibacillus</taxon>
    </lineage>
</organism>
<dbReference type="SUPFAM" id="SSF55383">
    <property type="entry name" value="Copper amine oxidase, domain N"/>
    <property type="match status" value="1"/>
</dbReference>
<evidence type="ECO:0000313" key="3">
    <source>
        <dbReference type="Proteomes" id="UP001236415"/>
    </source>
</evidence>
<evidence type="ECO:0000259" key="1">
    <source>
        <dbReference type="Pfam" id="PF07833"/>
    </source>
</evidence>
<sequence>MKRKLYITLVVALCSFTSIIGLAFAKGNIKIVVNNQIITSDAAPQMVNNRVMVPISVISKALGANVNWDQKNQTITIHNNNRSNQNDIWKQELELSSSNWAGVRNLIGTYMIGFDERDDMLIKSVTVEGFDMIPIGGMYPAIIDYTIVDAQDQKNFLKVRVKVILFEDELKGQMWDFVIAKGKIESMRMVQHFDVDQYTVFPGLTYTD</sequence>
<dbReference type="InterPro" id="IPR036582">
    <property type="entry name" value="Mao_N_sf"/>
</dbReference>
<keyword evidence="3" id="KW-1185">Reference proteome</keyword>
<dbReference type="Gene3D" id="3.30.457.10">
    <property type="entry name" value="Copper amine oxidase-like, N-terminal domain"/>
    <property type="match status" value="1"/>
</dbReference>
<accession>A0ABY8WZD4</accession>
<feature type="domain" description="Copper amine oxidase-like N-terminal" evidence="1">
    <location>
        <begin position="32"/>
        <end position="85"/>
    </location>
</feature>
<proteinExistence type="predicted"/>
<dbReference type="InterPro" id="IPR012854">
    <property type="entry name" value="Cu_amine_oxidase-like_N"/>
</dbReference>
<gene>
    <name evidence="2" type="ORF">QPK24_12900</name>
</gene>
<dbReference type="RefSeq" id="WP_285741628.1">
    <property type="nucleotide sequence ID" value="NZ_CP127162.1"/>
</dbReference>
<protein>
    <submittedName>
        <fullName evidence="2">Copper amine oxidase N-terminal domain-containing protein</fullName>
    </submittedName>
</protein>
<dbReference type="EMBL" id="CP127162">
    <property type="protein sequence ID" value="WIV17333.1"/>
    <property type="molecule type" value="Genomic_DNA"/>
</dbReference>
<reference evidence="2 3" key="1">
    <citation type="submission" date="2023-06" db="EMBL/GenBank/DDBJ databases">
        <title>Paenibacillus polygonum sp. nov., an endophytic bacterium, isolated from Polygonum lapathifolium L. in Nanji Wetland National Nature Reserve, South of Poyang Lake, Jiangxi Province, China.</title>
        <authorList>
            <person name="Yu Z."/>
        </authorList>
    </citation>
    <scope>NUCLEOTIDE SEQUENCE [LARGE SCALE GENOMIC DNA]</scope>
    <source>
        <strain evidence="2 3">C31</strain>
    </source>
</reference>
<dbReference type="Proteomes" id="UP001236415">
    <property type="component" value="Chromosome"/>
</dbReference>
<dbReference type="Pfam" id="PF07833">
    <property type="entry name" value="Cu_amine_oxidN1"/>
    <property type="match status" value="1"/>
</dbReference>
<evidence type="ECO:0000313" key="2">
    <source>
        <dbReference type="EMBL" id="WIV17333.1"/>
    </source>
</evidence>
<name>A0ABY8WZD4_9BACL</name>